<dbReference type="Pfam" id="PF00072">
    <property type="entry name" value="Response_reg"/>
    <property type="match status" value="1"/>
</dbReference>
<feature type="modified residue" description="4-aspartylphosphate" evidence="8">
    <location>
        <position position="612"/>
    </location>
</feature>
<sequence length="919" mass="103247">MSQSQYAYNTFQSTTQSQIYNQSPNQDVAYTQQQAFSAAAPFQYSIPPQQDAVMMQMNPYQQQMSQIIVNQNQNNLTTNKTNTKDEKDEQDIMPNKQVNPKLPKQKVTKSSKKEAKSKTKSSKSNDKKKSTEENKKSLSTAYPDDLLDLERNSGVPEFIKKLYRLLEDQSYKSIISWGDKGDSFVVKDATEFSRNVLPKHFKHNNFASFVRQLNKYDFHKVKVDKINSYGENIWEFKHPNFQLNKKDQLELIKRKVSNKNPKVQELKQQSSSNDIQQQVNSLIEVGSEIATNLDQLTSSYSDFSENYINFGKFMELQSKTLKSLVDFVIDKEAKKKSTSKNNNSFKTLVNNYKFWNLNIQVAQDSFNKFQTNINENIEKMKNTREKIRTLNDSLKKSISSVKYMDSKYSMNVDDTSTIENILKSNKDKNQNTENIVDNVNNITNLNIVTTATTAAATVATTNELLNNGVTTQNNVALLPSDNNYIPMNTNTILINSNTNPLATTFDPKATMNLNVSSSSTPPIEIKTSPPTRTVSLPLQNSDLRATTSLVKSVKKPKWSQPPRVLLVEDDAICRSVSSKLLQIFGCKFDVAVDGQYAIERMGNKKYDIVLMDIMMPRVDGVTATKSIRQFDQLTPIISMTSNTTENDCITYLSNGMNDVLPKPFNKNGLLTVLERYCSHLRHMNETSIDPGFSKTIMMIGSNDNNVNNSIIGFNWNNNVETSQGRITELHDDDISNATANNSSSSSNSNTITNNNANVSTTSSINVGPVISNVNPVNVTTQVPNTDQVLLSMYNEKGTTSNLDTMTMPNYNNVTLQPQIAIQDTQNVNVQYYSSIPNPTIITSHIQSPPNQLQTTTPQIIPTSTADPTLMQNPILLTTNNIVLPSNQNQSTFIPNDPNSILGKRKADNDLRLINKTIST</sequence>
<dbReference type="GO" id="GO:0043565">
    <property type="term" value="F:sequence-specific DNA binding"/>
    <property type="evidence" value="ECO:0007669"/>
    <property type="project" value="InterPro"/>
</dbReference>
<dbReference type="FunFam" id="1.10.10.10:FF:000027">
    <property type="entry name" value="Heat shock transcription factor 1"/>
    <property type="match status" value="1"/>
</dbReference>
<feature type="region of interest" description="Disordered" evidence="9">
    <location>
        <begin position="734"/>
        <end position="754"/>
    </location>
</feature>
<keyword evidence="3" id="KW-0902">Two-component regulatory system</keyword>
<dbReference type="InterPro" id="IPR011006">
    <property type="entry name" value="CheY-like_superfamily"/>
</dbReference>
<dbReference type="Pfam" id="PF00447">
    <property type="entry name" value="HSF_DNA-bind"/>
    <property type="match status" value="1"/>
</dbReference>
<evidence type="ECO:0000256" key="3">
    <source>
        <dbReference type="ARBA" id="ARBA00023012"/>
    </source>
</evidence>
<evidence type="ECO:0000313" key="12">
    <source>
        <dbReference type="Proteomes" id="UP000193920"/>
    </source>
</evidence>
<dbReference type="EMBL" id="MCOG01000020">
    <property type="protein sequence ID" value="ORY77123.1"/>
    <property type="molecule type" value="Genomic_DNA"/>
</dbReference>
<feature type="compositionally biased region" description="Basic and acidic residues" evidence="9">
    <location>
        <begin position="111"/>
        <end position="136"/>
    </location>
</feature>
<feature type="domain" description="Response regulatory" evidence="10">
    <location>
        <begin position="563"/>
        <end position="677"/>
    </location>
</feature>
<evidence type="ECO:0000256" key="2">
    <source>
        <dbReference type="ARBA" id="ARBA00022553"/>
    </source>
</evidence>
<dbReference type="InterPro" id="IPR036390">
    <property type="entry name" value="WH_DNA-bd_sf"/>
</dbReference>
<feature type="region of interest" description="Disordered" evidence="9">
    <location>
        <begin position="76"/>
        <end position="137"/>
    </location>
</feature>
<dbReference type="OrthoDB" id="60033at2759"/>
<comment type="caution">
    <text evidence="11">The sequence shown here is derived from an EMBL/GenBank/DDBJ whole genome shotgun (WGS) entry which is preliminary data.</text>
</comment>
<dbReference type="PANTHER" id="PTHR45339:SF1">
    <property type="entry name" value="HYBRID SIGNAL TRANSDUCTION HISTIDINE KINASE J"/>
    <property type="match status" value="1"/>
</dbReference>
<evidence type="ECO:0000256" key="6">
    <source>
        <dbReference type="ARBA" id="ARBA00023163"/>
    </source>
</evidence>
<accession>A0A1Y2EZW3</accession>
<dbReference type="FunFam" id="3.40.50.2300:FF:000212">
    <property type="entry name" value="Stress response regulator/HFS transcription factor"/>
    <property type="match status" value="1"/>
</dbReference>
<dbReference type="GO" id="GO:0000160">
    <property type="term" value="P:phosphorelay signal transduction system"/>
    <property type="evidence" value="ECO:0007669"/>
    <property type="project" value="UniProtKB-KW"/>
</dbReference>
<feature type="compositionally biased region" description="Low complexity" evidence="9">
    <location>
        <begin position="735"/>
        <end position="754"/>
    </location>
</feature>
<evidence type="ECO:0000256" key="1">
    <source>
        <dbReference type="ARBA" id="ARBA00004123"/>
    </source>
</evidence>
<evidence type="ECO:0000256" key="9">
    <source>
        <dbReference type="SAM" id="MobiDB-lite"/>
    </source>
</evidence>
<keyword evidence="7" id="KW-0539">Nucleus</keyword>
<dbReference type="PROSITE" id="PS00434">
    <property type="entry name" value="HSF_DOMAIN"/>
    <property type="match status" value="1"/>
</dbReference>
<evidence type="ECO:0000256" key="8">
    <source>
        <dbReference type="PROSITE-ProRule" id="PRU00169"/>
    </source>
</evidence>
<reference evidence="11 12" key="1">
    <citation type="submission" date="2016-08" db="EMBL/GenBank/DDBJ databases">
        <title>A Parts List for Fungal Cellulosomes Revealed by Comparative Genomics.</title>
        <authorList>
            <consortium name="DOE Joint Genome Institute"/>
            <person name="Haitjema C.H."/>
            <person name="Gilmore S.P."/>
            <person name="Henske J.K."/>
            <person name="Solomon K.V."/>
            <person name="De Groot R."/>
            <person name="Kuo A."/>
            <person name="Mondo S.J."/>
            <person name="Salamov A.A."/>
            <person name="Labutti K."/>
            <person name="Zhao Z."/>
            <person name="Chiniquy J."/>
            <person name="Barry K."/>
            <person name="Brewer H.M."/>
            <person name="Purvine S.O."/>
            <person name="Wright A.T."/>
            <person name="Boxma B."/>
            <person name="Van Alen T."/>
            <person name="Hackstein J.H."/>
            <person name="Baker S.E."/>
            <person name="Grigoriev I.V."/>
            <person name="O'Malley M.A."/>
        </authorList>
    </citation>
    <scope>NUCLEOTIDE SEQUENCE [LARGE SCALE GENOMIC DNA]</scope>
    <source>
        <strain evidence="11 12">G1</strain>
    </source>
</reference>
<dbReference type="Gene3D" id="3.40.50.2300">
    <property type="match status" value="1"/>
</dbReference>
<dbReference type="SUPFAM" id="SSF52172">
    <property type="entry name" value="CheY-like"/>
    <property type="match status" value="1"/>
</dbReference>
<dbReference type="SUPFAM" id="SSF46785">
    <property type="entry name" value="Winged helix' DNA-binding domain"/>
    <property type="match status" value="1"/>
</dbReference>
<dbReference type="SMART" id="SM00415">
    <property type="entry name" value="HSF"/>
    <property type="match status" value="1"/>
</dbReference>
<evidence type="ECO:0000259" key="10">
    <source>
        <dbReference type="PROSITE" id="PS50110"/>
    </source>
</evidence>
<dbReference type="STRING" id="1754190.A0A1Y2EZW3"/>
<protein>
    <recommendedName>
        <fullName evidence="10">Response regulatory domain-containing protein</fullName>
    </recommendedName>
</protein>
<keyword evidence="4" id="KW-0805">Transcription regulation</keyword>
<dbReference type="Proteomes" id="UP000193920">
    <property type="component" value="Unassembled WGS sequence"/>
</dbReference>
<dbReference type="Gene3D" id="1.10.10.10">
    <property type="entry name" value="Winged helix-like DNA-binding domain superfamily/Winged helix DNA-binding domain"/>
    <property type="match status" value="1"/>
</dbReference>
<keyword evidence="2 8" id="KW-0597">Phosphoprotein</keyword>
<dbReference type="SMART" id="SM00448">
    <property type="entry name" value="REC"/>
    <property type="match status" value="1"/>
</dbReference>
<dbReference type="AlphaFoldDB" id="A0A1Y2EZW3"/>
<evidence type="ECO:0000256" key="5">
    <source>
        <dbReference type="ARBA" id="ARBA00023125"/>
    </source>
</evidence>
<proteinExistence type="predicted"/>
<dbReference type="InterPro" id="IPR036388">
    <property type="entry name" value="WH-like_DNA-bd_sf"/>
</dbReference>
<name>A0A1Y2EZW3_9FUNG</name>
<dbReference type="InterPro" id="IPR001789">
    <property type="entry name" value="Sig_transdc_resp-reg_receiver"/>
</dbReference>
<dbReference type="PANTHER" id="PTHR45339">
    <property type="entry name" value="HYBRID SIGNAL TRANSDUCTION HISTIDINE KINASE J"/>
    <property type="match status" value="1"/>
</dbReference>
<organism evidence="11 12">
    <name type="scientific">Neocallimastix californiae</name>
    <dbReference type="NCBI Taxonomy" id="1754190"/>
    <lineage>
        <taxon>Eukaryota</taxon>
        <taxon>Fungi</taxon>
        <taxon>Fungi incertae sedis</taxon>
        <taxon>Chytridiomycota</taxon>
        <taxon>Chytridiomycota incertae sedis</taxon>
        <taxon>Neocallimastigomycetes</taxon>
        <taxon>Neocallimastigales</taxon>
        <taxon>Neocallimastigaceae</taxon>
        <taxon>Neocallimastix</taxon>
    </lineage>
</organism>
<keyword evidence="6" id="KW-0804">Transcription</keyword>
<gene>
    <name evidence="11" type="ORF">LY90DRAFT_501507</name>
</gene>
<dbReference type="PRINTS" id="PR00056">
    <property type="entry name" value="HSFDOMAIN"/>
</dbReference>
<keyword evidence="12" id="KW-1185">Reference proteome</keyword>
<comment type="subcellular location">
    <subcellularLocation>
        <location evidence="1">Nucleus</location>
    </subcellularLocation>
</comment>
<dbReference type="InterPro" id="IPR000232">
    <property type="entry name" value="HSF_DNA-bd"/>
</dbReference>
<dbReference type="PROSITE" id="PS50110">
    <property type="entry name" value="RESPONSE_REGULATORY"/>
    <property type="match status" value="1"/>
</dbReference>
<dbReference type="GO" id="GO:0005634">
    <property type="term" value="C:nucleus"/>
    <property type="evidence" value="ECO:0007669"/>
    <property type="project" value="UniProtKB-SubCell"/>
</dbReference>
<evidence type="ECO:0000256" key="4">
    <source>
        <dbReference type="ARBA" id="ARBA00023015"/>
    </source>
</evidence>
<dbReference type="GO" id="GO:0003700">
    <property type="term" value="F:DNA-binding transcription factor activity"/>
    <property type="evidence" value="ECO:0007669"/>
    <property type="project" value="InterPro"/>
</dbReference>
<keyword evidence="5" id="KW-0238">DNA-binding</keyword>
<evidence type="ECO:0000313" key="11">
    <source>
        <dbReference type="EMBL" id="ORY77123.1"/>
    </source>
</evidence>
<dbReference type="CDD" id="cd17546">
    <property type="entry name" value="REC_hyHK_CKI1_RcsC-like"/>
    <property type="match status" value="1"/>
</dbReference>
<evidence type="ECO:0000256" key="7">
    <source>
        <dbReference type="ARBA" id="ARBA00023242"/>
    </source>
</evidence>